<feature type="region of interest" description="Disordered" evidence="1">
    <location>
        <begin position="1"/>
        <end position="21"/>
    </location>
</feature>
<dbReference type="AlphaFoldDB" id="A0A1M2VRJ7"/>
<dbReference type="Proteomes" id="UP000184267">
    <property type="component" value="Unassembled WGS sequence"/>
</dbReference>
<gene>
    <name evidence="2" type="ORF">TRAPUB_13318</name>
</gene>
<evidence type="ECO:0000313" key="2">
    <source>
        <dbReference type="EMBL" id="OJT10213.1"/>
    </source>
</evidence>
<sequence>MTTLGKEYQGDAAPFESDNEKSPLLTLEDGVAIAPTLPILRPLGYGACELTIGKTVS</sequence>
<keyword evidence="3" id="KW-1185">Reference proteome</keyword>
<proteinExistence type="predicted"/>
<reference evidence="2 3" key="1">
    <citation type="submission" date="2016-10" db="EMBL/GenBank/DDBJ databases">
        <title>Genome sequence of the basidiomycete white-rot fungus Trametes pubescens.</title>
        <authorList>
            <person name="Makela M.R."/>
            <person name="Granchi Z."/>
            <person name="Peng M."/>
            <person name="De Vries R.P."/>
            <person name="Grigoriev I."/>
            <person name="Riley R."/>
            <person name="Hilden K."/>
        </authorList>
    </citation>
    <scope>NUCLEOTIDE SEQUENCE [LARGE SCALE GENOMIC DNA]</scope>
    <source>
        <strain evidence="2 3">FBCC735</strain>
    </source>
</reference>
<protein>
    <submittedName>
        <fullName evidence="2">Uncharacterized protein</fullName>
    </submittedName>
</protein>
<accession>A0A1M2VRJ7</accession>
<name>A0A1M2VRJ7_TRAPU</name>
<comment type="caution">
    <text evidence="2">The sequence shown here is derived from an EMBL/GenBank/DDBJ whole genome shotgun (WGS) entry which is preliminary data.</text>
</comment>
<organism evidence="2 3">
    <name type="scientific">Trametes pubescens</name>
    <name type="common">White-rot fungus</name>
    <dbReference type="NCBI Taxonomy" id="154538"/>
    <lineage>
        <taxon>Eukaryota</taxon>
        <taxon>Fungi</taxon>
        <taxon>Dikarya</taxon>
        <taxon>Basidiomycota</taxon>
        <taxon>Agaricomycotina</taxon>
        <taxon>Agaricomycetes</taxon>
        <taxon>Polyporales</taxon>
        <taxon>Polyporaceae</taxon>
        <taxon>Trametes</taxon>
    </lineage>
</organism>
<evidence type="ECO:0000313" key="3">
    <source>
        <dbReference type="Proteomes" id="UP000184267"/>
    </source>
</evidence>
<evidence type="ECO:0000256" key="1">
    <source>
        <dbReference type="SAM" id="MobiDB-lite"/>
    </source>
</evidence>
<dbReference type="EMBL" id="MNAD01000803">
    <property type="protein sequence ID" value="OJT10213.1"/>
    <property type="molecule type" value="Genomic_DNA"/>
</dbReference>